<dbReference type="GO" id="GO:0042823">
    <property type="term" value="P:pyridoxal phosphate biosynthetic process"/>
    <property type="evidence" value="ECO:0007669"/>
    <property type="project" value="UniProtKB-UniRule"/>
</dbReference>
<dbReference type="InterPro" id="IPR005255">
    <property type="entry name" value="PdxA_fam"/>
</dbReference>
<dbReference type="SUPFAM" id="SSF53659">
    <property type="entry name" value="Isocitrate/Isopropylmalate dehydrogenase-like"/>
    <property type="match status" value="1"/>
</dbReference>
<reference evidence="11" key="2">
    <citation type="submission" date="2021-04" db="EMBL/GenBank/DDBJ databases">
        <authorList>
            <person name="Gilroy R."/>
        </authorList>
    </citation>
    <scope>NUCLEOTIDE SEQUENCE</scope>
    <source>
        <strain evidence="11">USASDec5-558</strain>
    </source>
</reference>
<feature type="binding site" evidence="10">
    <location>
        <position position="305"/>
    </location>
    <ligand>
        <name>substrate</name>
    </ligand>
</feature>
<evidence type="ECO:0000256" key="9">
    <source>
        <dbReference type="ARBA" id="ARBA00023285"/>
    </source>
</evidence>
<dbReference type="Proteomes" id="UP000886829">
    <property type="component" value="Unassembled WGS sequence"/>
</dbReference>
<evidence type="ECO:0000256" key="7">
    <source>
        <dbReference type="ARBA" id="ARBA00023027"/>
    </source>
</evidence>
<keyword evidence="1 10" id="KW-0963">Cytoplasm</keyword>
<evidence type="ECO:0000256" key="10">
    <source>
        <dbReference type="HAMAP-Rule" id="MF_00536"/>
    </source>
</evidence>
<gene>
    <name evidence="10 11" type="primary">pdxA</name>
    <name evidence="11" type="ORF">H9850_07380</name>
</gene>
<dbReference type="EMBL" id="DXEV01000147">
    <property type="protein sequence ID" value="HIX57276.1"/>
    <property type="molecule type" value="Genomic_DNA"/>
</dbReference>
<dbReference type="AlphaFoldDB" id="A0A9D1WDQ0"/>
<keyword evidence="2 10" id="KW-0479">Metal-binding</keyword>
<comment type="miscellaneous">
    <text evidence="10">The active site is located at the dimer interface.</text>
</comment>
<comment type="similarity">
    <text evidence="10">Belongs to the PdxA family.</text>
</comment>
<dbReference type="PANTHER" id="PTHR30004">
    <property type="entry name" value="4-HYDROXYTHREONINE-4-PHOSPHATE DEHYDROGENASE"/>
    <property type="match status" value="1"/>
</dbReference>
<evidence type="ECO:0000256" key="1">
    <source>
        <dbReference type="ARBA" id="ARBA00022490"/>
    </source>
</evidence>
<reference evidence="11" key="1">
    <citation type="journal article" date="2021" name="PeerJ">
        <title>Extensive microbial diversity within the chicken gut microbiome revealed by metagenomics and culture.</title>
        <authorList>
            <person name="Gilroy R."/>
            <person name="Ravi A."/>
            <person name="Getino M."/>
            <person name="Pursley I."/>
            <person name="Horton D.L."/>
            <person name="Alikhan N.F."/>
            <person name="Baker D."/>
            <person name="Gharbi K."/>
            <person name="Hall N."/>
            <person name="Watson M."/>
            <person name="Adriaenssens E.M."/>
            <person name="Foster-Nyarko E."/>
            <person name="Jarju S."/>
            <person name="Secka A."/>
            <person name="Antonio M."/>
            <person name="Oren A."/>
            <person name="Chaudhuri R.R."/>
            <person name="La Ragione R."/>
            <person name="Hildebrand F."/>
            <person name="Pallen M.J."/>
        </authorList>
    </citation>
    <scope>NUCLEOTIDE SEQUENCE</scope>
    <source>
        <strain evidence="11">USASDec5-558</strain>
    </source>
</reference>
<dbReference type="EC" id="1.1.1.262" evidence="10"/>
<comment type="caution">
    <text evidence="11">The sequence shown here is derived from an EMBL/GenBank/DDBJ whole genome shotgun (WGS) entry which is preliminary data.</text>
</comment>
<keyword evidence="6 10" id="KW-0560">Oxidoreductase</keyword>
<evidence type="ECO:0000256" key="4">
    <source>
        <dbReference type="ARBA" id="ARBA00022842"/>
    </source>
</evidence>
<dbReference type="GO" id="GO:0008615">
    <property type="term" value="P:pyridoxine biosynthetic process"/>
    <property type="evidence" value="ECO:0007669"/>
    <property type="project" value="UniProtKB-UniRule"/>
</dbReference>
<dbReference type="InterPro" id="IPR037510">
    <property type="entry name" value="PdxA"/>
</dbReference>
<feature type="binding site" evidence="10">
    <location>
        <position position="168"/>
    </location>
    <ligand>
        <name>substrate</name>
    </ligand>
</feature>
<evidence type="ECO:0000256" key="6">
    <source>
        <dbReference type="ARBA" id="ARBA00023002"/>
    </source>
</evidence>
<feature type="binding site" evidence="10">
    <location>
        <position position="197"/>
    </location>
    <ligand>
        <name>a divalent metal cation</name>
        <dbReference type="ChEBI" id="CHEBI:60240"/>
        <note>ligand shared between dimeric partners</note>
    </ligand>
</feature>
<dbReference type="GO" id="GO:0050570">
    <property type="term" value="F:4-hydroxythreonine-4-phosphate dehydrogenase activity"/>
    <property type="evidence" value="ECO:0007669"/>
    <property type="project" value="UniProtKB-UniRule"/>
</dbReference>
<feature type="binding site" evidence="10">
    <location>
        <position position="242"/>
    </location>
    <ligand>
        <name>a divalent metal cation</name>
        <dbReference type="ChEBI" id="CHEBI:60240"/>
        <note>ligand shared between dimeric partners</note>
    </ligand>
</feature>
<comment type="subcellular location">
    <subcellularLocation>
        <location evidence="10">Cytoplasm</location>
    </subcellularLocation>
</comment>
<sequence>MSAQKQNPVPVRLAITTGEPAGVGPELMYHLTTQEPWELPITARTASASTHNPQEPAELVLIGNKALLQERMQLWPQHHNFELHDFKEDTFQPTYVDAQGCGHISILDVPLPVPSTAGHMTSDNAPYVLETLDRAIDLCTRGICAGIVTAPISKSVIAQRGMVFTGHTEYLEEKTHSSEVVMMLGCESMNVALVTTHLPLKDVSAAITKDKLRHVISILHHDLKSKMGFAQPKIYVCGINPHAGEDGTLGTEELDTVIPVLNELRAQGMDLVGPLPADTIFQRKYLKDAAAILTMYHDQGLPVLKYVGFDSGYNTTLGLPFIRTSVDHGTALDLAGKACADAGSLKSAVSLALYMAHAQR</sequence>
<dbReference type="GO" id="GO:0005737">
    <property type="term" value="C:cytoplasm"/>
    <property type="evidence" value="ECO:0007669"/>
    <property type="project" value="UniProtKB-SubCell"/>
</dbReference>
<comment type="cofactor">
    <cofactor evidence="10">
        <name>Zn(2+)</name>
        <dbReference type="ChEBI" id="CHEBI:29105"/>
    </cofactor>
    <cofactor evidence="10">
        <name>Mg(2+)</name>
        <dbReference type="ChEBI" id="CHEBI:18420"/>
    </cofactor>
    <cofactor evidence="10">
        <name>Co(2+)</name>
        <dbReference type="ChEBI" id="CHEBI:48828"/>
    </cofactor>
    <text evidence="10">Binds 1 divalent metal cation per subunit. Can use ions such as Zn(2+), Mg(2+) or Co(2+).</text>
</comment>
<proteinExistence type="inferred from homology"/>
<feature type="binding site" evidence="10">
    <location>
        <position position="167"/>
    </location>
    <ligand>
        <name>substrate</name>
    </ligand>
</feature>
<dbReference type="NCBIfam" id="TIGR00557">
    <property type="entry name" value="pdxA"/>
    <property type="match status" value="1"/>
</dbReference>
<keyword evidence="5 10" id="KW-0521">NADP</keyword>
<dbReference type="GO" id="GO:0000287">
    <property type="term" value="F:magnesium ion binding"/>
    <property type="evidence" value="ECO:0007669"/>
    <property type="project" value="UniProtKB-UniRule"/>
</dbReference>
<dbReference type="Gene3D" id="3.40.718.10">
    <property type="entry name" value="Isopropylmalate Dehydrogenase"/>
    <property type="match status" value="1"/>
</dbReference>
<comment type="pathway">
    <text evidence="10">Cofactor biosynthesis; pyridoxine 5'-phosphate biosynthesis; pyridoxine 5'-phosphate from D-erythrose 4-phosphate: step 4/5.</text>
</comment>
<dbReference type="PANTHER" id="PTHR30004:SF5">
    <property type="entry name" value="4-HYDROXYTHREONINE-4-PHOSPHATE DEHYDROGENASE"/>
    <property type="match status" value="1"/>
</dbReference>
<keyword evidence="3 10" id="KW-0862">Zinc</keyword>
<evidence type="ECO:0000256" key="3">
    <source>
        <dbReference type="ARBA" id="ARBA00022833"/>
    </source>
</evidence>
<keyword evidence="9 10" id="KW-0170">Cobalt</keyword>
<dbReference type="GO" id="GO:0051287">
    <property type="term" value="F:NAD binding"/>
    <property type="evidence" value="ECO:0007669"/>
    <property type="project" value="InterPro"/>
</dbReference>
<comment type="catalytic activity">
    <reaction evidence="10">
        <text>4-(phosphooxy)-L-threonine + NAD(+) = 3-amino-2-oxopropyl phosphate + CO2 + NADH</text>
        <dbReference type="Rhea" id="RHEA:32275"/>
        <dbReference type="ChEBI" id="CHEBI:16526"/>
        <dbReference type="ChEBI" id="CHEBI:57279"/>
        <dbReference type="ChEBI" id="CHEBI:57540"/>
        <dbReference type="ChEBI" id="CHEBI:57945"/>
        <dbReference type="ChEBI" id="CHEBI:58452"/>
        <dbReference type="EC" id="1.1.1.262"/>
    </reaction>
</comment>
<evidence type="ECO:0000313" key="12">
    <source>
        <dbReference type="Proteomes" id="UP000886829"/>
    </source>
</evidence>
<dbReference type="HAMAP" id="MF_00536">
    <property type="entry name" value="PdxA"/>
    <property type="match status" value="1"/>
</dbReference>
<organism evidence="11 12">
    <name type="scientific">Candidatus Anaerobiospirillum pullistercoris</name>
    <dbReference type="NCBI Taxonomy" id="2838452"/>
    <lineage>
        <taxon>Bacteria</taxon>
        <taxon>Pseudomonadati</taxon>
        <taxon>Pseudomonadota</taxon>
        <taxon>Gammaproteobacteria</taxon>
        <taxon>Aeromonadales</taxon>
        <taxon>Succinivibrionaceae</taxon>
        <taxon>Anaerobiospirillum</taxon>
    </lineage>
</organism>
<dbReference type="Pfam" id="PF04166">
    <property type="entry name" value="PdxA"/>
    <property type="match status" value="1"/>
</dbReference>
<evidence type="ECO:0000256" key="8">
    <source>
        <dbReference type="ARBA" id="ARBA00023096"/>
    </source>
</evidence>
<keyword evidence="8 10" id="KW-0664">Pyridoxine biosynthesis</keyword>
<accession>A0A9D1WDQ0</accession>
<comment type="function">
    <text evidence="10">Catalyzes the NAD(P)-dependent oxidation of 4-(phosphooxy)-L-threonine (HTP) into 2-amino-3-oxo-4-(phosphooxy)butyric acid which spontaneously decarboxylates to form 3-amino-2-oxopropyl phosphate (AHAP).</text>
</comment>
<feature type="binding site" evidence="10">
    <location>
        <position position="314"/>
    </location>
    <ligand>
        <name>substrate</name>
    </ligand>
</feature>
<keyword evidence="7 10" id="KW-0520">NAD</keyword>
<name>A0A9D1WDQ0_9GAMM</name>
<dbReference type="GO" id="GO:0008270">
    <property type="term" value="F:zinc ion binding"/>
    <property type="evidence" value="ECO:0007669"/>
    <property type="project" value="UniProtKB-UniRule"/>
</dbReference>
<evidence type="ECO:0000256" key="2">
    <source>
        <dbReference type="ARBA" id="ARBA00022723"/>
    </source>
</evidence>
<feature type="binding site" evidence="10">
    <location>
        <position position="323"/>
    </location>
    <ligand>
        <name>substrate</name>
    </ligand>
</feature>
<evidence type="ECO:0000256" key="5">
    <source>
        <dbReference type="ARBA" id="ARBA00022857"/>
    </source>
</evidence>
<dbReference type="GO" id="GO:0050897">
    <property type="term" value="F:cobalt ion binding"/>
    <property type="evidence" value="ECO:0007669"/>
    <property type="project" value="UniProtKB-UniRule"/>
</dbReference>
<protein>
    <recommendedName>
        <fullName evidence="10">4-hydroxythreonine-4-phosphate dehydrogenase</fullName>
        <ecNumber evidence="10">1.1.1.262</ecNumber>
    </recommendedName>
    <alternativeName>
        <fullName evidence="10">4-(phosphohydroxy)-L-threonine dehydrogenase</fullName>
    </alternativeName>
</protein>
<comment type="subunit">
    <text evidence="10">Homodimer.</text>
</comment>
<evidence type="ECO:0000313" key="11">
    <source>
        <dbReference type="EMBL" id="HIX57276.1"/>
    </source>
</evidence>
<feature type="binding site" evidence="10">
    <location>
        <position position="297"/>
    </location>
    <ligand>
        <name>a divalent metal cation</name>
        <dbReference type="ChEBI" id="CHEBI:60240"/>
        <note>ligand shared between dimeric partners</note>
    </ligand>
</feature>
<keyword evidence="4 10" id="KW-0460">Magnesium</keyword>